<dbReference type="InterPro" id="IPR007159">
    <property type="entry name" value="SpoVT-AbrB_dom"/>
</dbReference>
<dbReference type="Gene3D" id="2.10.260.10">
    <property type="match status" value="1"/>
</dbReference>
<dbReference type="STRING" id="1798381.A2721_01740"/>
<dbReference type="SUPFAM" id="SSF89447">
    <property type="entry name" value="AbrB/MazE/MraZ-like"/>
    <property type="match status" value="1"/>
</dbReference>
<dbReference type="EMBL" id="MFJK01000014">
    <property type="protein sequence ID" value="OGG18490.1"/>
    <property type="molecule type" value="Genomic_DNA"/>
</dbReference>
<gene>
    <name evidence="2" type="ORF">A2721_01740</name>
</gene>
<evidence type="ECO:0000313" key="3">
    <source>
        <dbReference type="Proteomes" id="UP000177871"/>
    </source>
</evidence>
<dbReference type="Pfam" id="PF04014">
    <property type="entry name" value="MazE_antitoxin"/>
    <property type="match status" value="1"/>
</dbReference>
<feature type="domain" description="SpoVT-AbrB" evidence="1">
    <location>
        <begin position="6"/>
        <end position="51"/>
    </location>
</feature>
<comment type="caution">
    <text evidence="2">The sequence shown here is derived from an EMBL/GenBank/DDBJ whole genome shotgun (WGS) entry which is preliminary data.</text>
</comment>
<proteinExistence type="predicted"/>
<protein>
    <recommendedName>
        <fullName evidence="1">SpoVT-AbrB domain-containing protein</fullName>
    </recommendedName>
</protein>
<accession>A0A1F6A1D2</accession>
<evidence type="ECO:0000259" key="1">
    <source>
        <dbReference type="SMART" id="SM00966"/>
    </source>
</evidence>
<name>A0A1F6A1D2_9BACT</name>
<dbReference type="Proteomes" id="UP000177871">
    <property type="component" value="Unassembled WGS sequence"/>
</dbReference>
<organism evidence="2 3">
    <name type="scientific">Candidatus Gottesmanbacteria bacterium RIFCSPHIGHO2_01_FULL_47_48</name>
    <dbReference type="NCBI Taxonomy" id="1798381"/>
    <lineage>
        <taxon>Bacteria</taxon>
        <taxon>Candidatus Gottesmaniibacteriota</taxon>
    </lineage>
</organism>
<dbReference type="AlphaFoldDB" id="A0A1F6A1D2"/>
<reference evidence="2 3" key="1">
    <citation type="journal article" date="2016" name="Nat. Commun.">
        <title>Thousands of microbial genomes shed light on interconnected biogeochemical processes in an aquifer system.</title>
        <authorList>
            <person name="Anantharaman K."/>
            <person name="Brown C.T."/>
            <person name="Hug L.A."/>
            <person name="Sharon I."/>
            <person name="Castelle C.J."/>
            <person name="Probst A.J."/>
            <person name="Thomas B.C."/>
            <person name="Singh A."/>
            <person name="Wilkins M.J."/>
            <person name="Karaoz U."/>
            <person name="Brodie E.L."/>
            <person name="Williams K.H."/>
            <person name="Hubbard S.S."/>
            <person name="Banfield J.F."/>
        </authorList>
    </citation>
    <scope>NUCLEOTIDE SEQUENCE [LARGE SCALE GENOMIC DNA]</scope>
</reference>
<dbReference type="GO" id="GO:0003677">
    <property type="term" value="F:DNA binding"/>
    <property type="evidence" value="ECO:0007669"/>
    <property type="project" value="InterPro"/>
</dbReference>
<dbReference type="InterPro" id="IPR037914">
    <property type="entry name" value="SpoVT-AbrB_sf"/>
</dbReference>
<dbReference type="SMART" id="SM00966">
    <property type="entry name" value="SpoVT_AbrB"/>
    <property type="match status" value="1"/>
</dbReference>
<evidence type="ECO:0000313" key="2">
    <source>
        <dbReference type="EMBL" id="OGG18490.1"/>
    </source>
</evidence>
<sequence>MVLTIFRAGNSLALTIPKELAGRLNLKEGDKVEPKLAGRVIAYQPVGQGISKVDPGFEKWLVSFKKRYGPAMKKLAKL</sequence>